<dbReference type="SUPFAM" id="SSF55729">
    <property type="entry name" value="Acyl-CoA N-acyltransferases (Nat)"/>
    <property type="match status" value="1"/>
</dbReference>
<dbReference type="CDD" id="cd04301">
    <property type="entry name" value="NAT_SF"/>
    <property type="match status" value="1"/>
</dbReference>
<dbReference type="Proteomes" id="UP000283374">
    <property type="component" value="Unassembled WGS sequence"/>
</dbReference>
<evidence type="ECO:0000313" key="3">
    <source>
        <dbReference type="Proteomes" id="UP000283374"/>
    </source>
</evidence>
<dbReference type="PROSITE" id="PS51186">
    <property type="entry name" value="GNAT"/>
    <property type="match status" value="1"/>
</dbReference>
<name>A0A413RP51_9CELL</name>
<comment type="caution">
    <text evidence="2">The sequence shown here is derived from an EMBL/GenBank/DDBJ whole genome shotgun (WGS) entry which is preliminary data.</text>
</comment>
<keyword evidence="3" id="KW-1185">Reference proteome</keyword>
<dbReference type="InterPro" id="IPR000182">
    <property type="entry name" value="GNAT_dom"/>
</dbReference>
<proteinExistence type="predicted"/>
<dbReference type="Gene3D" id="3.40.630.30">
    <property type="match status" value="1"/>
</dbReference>
<gene>
    <name evidence="2" type="ORF">D1825_04985</name>
</gene>
<evidence type="ECO:0000313" key="2">
    <source>
        <dbReference type="EMBL" id="RHA43708.1"/>
    </source>
</evidence>
<dbReference type="OrthoDB" id="7942268at2"/>
<dbReference type="GO" id="GO:0016747">
    <property type="term" value="F:acyltransferase activity, transferring groups other than amino-acyl groups"/>
    <property type="evidence" value="ECO:0007669"/>
    <property type="project" value="InterPro"/>
</dbReference>
<sequence>MVVRHLSGPHELDLFLQLPYVLDDELADDLAEGRRRPEWMWVATDDDRVLARASWWGRPGAAEPVVLDFFDLDDTLELDVAVEIGERVLRAGLAAVVPAGSTPPEYGRYIPPNWREDGTARRVVESRMSVLERLGARPLVERLRLEWTPDAAVPASSGKLRFRPAKGRDELVALMEPVLEGTLDAHSQADLQTMSPAAVAAKHFDEEFAGFTSPHTWWQVAELCDGEPVGFVVPARNTYHAIIAYVGVLPAHRGNGYIDDLLAEGTRILAAENVPRIRASTDLGNVPMAQAFARAGYINFERAINMTW</sequence>
<accession>A0A413RP51</accession>
<dbReference type="AlphaFoldDB" id="A0A413RP51"/>
<protein>
    <submittedName>
        <fullName evidence="2">GNAT family N-acetyltransferase</fullName>
    </submittedName>
</protein>
<dbReference type="InterPro" id="IPR016181">
    <property type="entry name" value="Acyl_CoA_acyltransferase"/>
</dbReference>
<dbReference type="Pfam" id="PF00583">
    <property type="entry name" value="Acetyltransf_1"/>
    <property type="match status" value="1"/>
</dbReference>
<organism evidence="2 3">
    <name type="scientific">Cellulomonas rhizosphaerae</name>
    <dbReference type="NCBI Taxonomy" id="2293719"/>
    <lineage>
        <taxon>Bacteria</taxon>
        <taxon>Bacillati</taxon>
        <taxon>Actinomycetota</taxon>
        <taxon>Actinomycetes</taxon>
        <taxon>Micrococcales</taxon>
        <taxon>Cellulomonadaceae</taxon>
        <taxon>Cellulomonas</taxon>
    </lineage>
</organism>
<feature type="domain" description="N-acetyltransferase" evidence="1">
    <location>
        <begin position="173"/>
        <end position="308"/>
    </location>
</feature>
<reference evidence="2 3" key="1">
    <citation type="submission" date="2018-08" db="EMBL/GenBank/DDBJ databases">
        <title>Cellulomonas rhizosphaerae sp. nov., a novel actinomycete isolated from soil.</title>
        <authorList>
            <person name="Tian Y."/>
        </authorList>
    </citation>
    <scope>NUCLEOTIDE SEQUENCE [LARGE SCALE GENOMIC DNA]</scope>
    <source>
        <strain evidence="2 3">NEAU-TCZ24</strain>
    </source>
</reference>
<keyword evidence="2" id="KW-0808">Transferase</keyword>
<dbReference type="EMBL" id="QWKP01000146">
    <property type="protein sequence ID" value="RHA43708.1"/>
    <property type="molecule type" value="Genomic_DNA"/>
</dbReference>
<evidence type="ECO:0000259" key="1">
    <source>
        <dbReference type="PROSITE" id="PS51186"/>
    </source>
</evidence>